<protein>
    <recommendedName>
        <fullName evidence="3">Ribbon-helix-helix protein CopG domain-containing protein</fullName>
    </recommendedName>
</protein>
<sequence length="98" mass="11342">MLQRTQILLDEETKRDLEYLSEVKNQSISKLVRTYLADKVKAEKKRARRKKVKKMSGVETLLKMAESAEKLAKKYKISGPKDVSSNIDHYLYGAPKKK</sequence>
<dbReference type="EMBL" id="MGGD01000028">
    <property type="protein sequence ID" value="OGM20677.1"/>
    <property type="molecule type" value="Genomic_DNA"/>
</dbReference>
<organism evidence="1 2">
    <name type="scientific">Candidatus Woesebacteria bacterium RIFCSPHIGHO2_01_FULL_38_26b</name>
    <dbReference type="NCBI Taxonomy" id="1802491"/>
    <lineage>
        <taxon>Bacteria</taxon>
        <taxon>Candidatus Woeseibacteriota</taxon>
    </lineage>
</organism>
<gene>
    <name evidence="1" type="ORF">A2771_02465</name>
</gene>
<name>A0A1F7Y032_9BACT</name>
<accession>A0A1F7Y032</accession>
<evidence type="ECO:0008006" key="3">
    <source>
        <dbReference type="Google" id="ProtNLM"/>
    </source>
</evidence>
<evidence type="ECO:0000313" key="1">
    <source>
        <dbReference type="EMBL" id="OGM20677.1"/>
    </source>
</evidence>
<comment type="caution">
    <text evidence="1">The sequence shown here is derived from an EMBL/GenBank/DDBJ whole genome shotgun (WGS) entry which is preliminary data.</text>
</comment>
<reference evidence="1 2" key="1">
    <citation type="journal article" date="2016" name="Nat. Commun.">
        <title>Thousands of microbial genomes shed light on interconnected biogeochemical processes in an aquifer system.</title>
        <authorList>
            <person name="Anantharaman K."/>
            <person name="Brown C.T."/>
            <person name="Hug L.A."/>
            <person name="Sharon I."/>
            <person name="Castelle C.J."/>
            <person name="Probst A.J."/>
            <person name="Thomas B.C."/>
            <person name="Singh A."/>
            <person name="Wilkins M.J."/>
            <person name="Karaoz U."/>
            <person name="Brodie E.L."/>
            <person name="Williams K.H."/>
            <person name="Hubbard S.S."/>
            <person name="Banfield J.F."/>
        </authorList>
    </citation>
    <scope>NUCLEOTIDE SEQUENCE [LARGE SCALE GENOMIC DNA]</scope>
</reference>
<proteinExistence type="predicted"/>
<evidence type="ECO:0000313" key="2">
    <source>
        <dbReference type="Proteomes" id="UP000176741"/>
    </source>
</evidence>
<dbReference type="AlphaFoldDB" id="A0A1F7Y032"/>
<dbReference type="Proteomes" id="UP000176741">
    <property type="component" value="Unassembled WGS sequence"/>
</dbReference>